<protein>
    <submittedName>
        <fullName evidence="1">Uncharacterized protein</fullName>
    </submittedName>
</protein>
<organism evidence="1 2">
    <name type="scientific">Blautia obeum</name>
    <dbReference type="NCBI Taxonomy" id="40520"/>
    <lineage>
        <taxon>Bacteria</taxon>
        <taxon>Bacillati</taxon>
        <taxon>Bacillota</taxon>
        <taxon>Clostridia</taxon>
        <taxon>Lachnospirales</taxon>
        <taxon>Lachnospiraceae</taxon>
        <taxon>Blautia</taxon>
    </lineage>
</organism>
<dbReference type="AlphaFoldDB" id="A0A414SE33"/>
<sequence length="367" mass="43883">MGKNNSVKKIDEEHILKRFEYTVREYIRFYDFYKNQEVSEENTEVFYIMLQTKLMILRKYDYNREDVYLSNVFDSIDKMYPELKENISILRERFEKLNNYCMEVILSDGTSLNLYKAIEDVMYGLYLHADPDKIERLLKTNKNVYLMAVKEYIIVLEEIVIDTYNSIVDKMQNKYSQQEEISASVIFMGDSTNERHDIKNSPYWKNLYGRDLEDSEIKGMFQDMSEENIEIYLKGSIFLQEAYKEDYSVEILEKFVFPWVRSDWGDFSDLHNFVTEKNIGLSSRIQYNDKHDIAYLKIFQNVENAFIVEQPHQIPNIWILNFVKENEKYGWRIYGIGDKIVDYKKSGSILDWFKHIKEDGGLKQSGQ</sequence>
<dbReference type="EMBL" id="QRHZ01000004">
    <property type="protein sequence ID" value="RHG17351.1"/>
    <property type="molecule type" value="Genomic_DNA"/>
</dbReference>
<reference evidence="1 2" key="1">
    <citation type="submission" date="2018-08" db="EMBL/GenBank/DDBJ databases">
        <title>A genome reference for cultivated species of the human gut microbiota.</title>
        <authorList>
            <person name="Zou Y."/>
            <person name="Xue W."/>
            <person name="Luo G."/>
        </authorList>
    </citation>
    <scope>NUCLEOTIDE SEQUENCE [LARGE SCALE GENOMIC DNA]</scope>
    <source>
        <strain evidence="1 2">AM22-9LB</strain>
    </source>
</reference>
<dbReference type="Proteomes" id="UP000284220">
    <property type="component" value="Unassembled WGS sequence"/>
</dbReference>
<proteinExistence type="predicted"/>
<comment type="caution">
    <text evidence="1">The sequence shown here is derived from an EMBL/GenBank/DDBJ whole genome shotgun (WGS) entry which is preliminary data.</text>
</comment>
<name>A0A414SE33_9FIRM</name>
<evidence type="ECO:0000313" key="1">
    <source>
        <dbReference type="EMBL" id="RHG17351.1"/>
    </source>
</evidence>
<evidence type="ECO:0000313" key="2">
    <source>
        <dbReference type="Proteomes" id="UP000284220"/>
    </source>
</evidence>
<gene>
    <name evidence="1" type="ORF">DW272_09935</name>
</gene>
<accession>A0A414SE33</accession>
<dbReference type="RefSeq" id="WP_118197834.1">
    <property type="nucleotide sequence ID" value="NZ_JBCJBY010000004.1"/>
</dbReference>